<proteinExistence type="predicted"/>
<dbReference type="AlphaFoldDB" id="A0A1B0BB33"/>
<dbReference type="EMBL" id="JXJN01011291">
    <property type="status" value="NOT_ANNOTATED_CDS"/>
    <property type="molecule type" value="Genomic_DNA"/>
</dbReference>
<reference evidence="2" key="2">
    <citation type="submission" date="2020-05" db="UniProtKB">
        <authorList>
            <consortium name="EnsemblMetazoa"/>
        </authorList>
    </citation>
    <scope>IDENTIFICATION</scope>
    <source>
        <strain evidence="2">IAEA</strain>
    </source>
</reference>
<reference evidence="3" key="1">
    <citation type="submission" date="2015-01" db="EMBL/GenBank/DDBJ databases">
        <authorList>
            <person name="Aksoy S."/>
            <person name="Warren W."/>
            <person name="Wilson R.K."/>
        </authorList>
    </citation>
    <scope>NUCLEOTIDE SEQUENCE [LARGE SCALE GENOMIC DNA]</scope>
    <source>
        <strain evidence="3">IAEA</strain>
    </source>
</reference>
<dbReference type="VEuPathDB" id="VectorBase:GPPI024444"/>
<protein>
    <submittedName>
        <fullName evidence="2">Uncharacterized protein</fullName>
    </submittedName>
</protein>
<feature type="compositionally biased region" description="Low complexity" evidence="1">
    <location>
        <begin position="40"/>
        <end position="58"/>
    </location>
</feature>
<accession>A0A1B0BB33</accession>
<evidence type="ECO:0000256" key="1">
    <source>
        <dbReference type="SAM" id="MobiDB-lite"/>
    </source>
</evidence>
<name>A0A1B0BB33_9MUSC</name>
<organism evidence="2 3">
    <name type="scientific">Glossina palpalis gambiensis</name>
    <dbReference type="NCBI Taxonomy" id="67801"/>
    <lineage>
        <taxon>Eukaryota</taxon>
        <taxon>Metazoa</taxon>
        <taxon>Ecdysozoa</taxon>
        <taxon>Arthropoda</taxon>
        <taxon>Hexapoda</taxon>
        <taxon>Insecta</taxon>
        <taxon>Pterygota</taxon>
        <taxon>Neoptera</taxon>
        <taxon>Endopterygota</taxon>
        <taxon>Diptera</taxon>
        <taxon>Brachycera</taxon>
        <taxon>Muscomorpha</taxon>
        <taxon>Hippoboscoidea</taxon>
        <taxon>Glossinidae</taxon>
        <taxon>Glossina</taxon>
    </lineage>
</organism>
<evidence type="ECO:0000313" key="3">
    <source>
        <dbReference type="Proteomes" id="UP000092460"/>
    </source>
</evidence>
<feature type="region of interest" description="Disordered" evidence="1">
    <location>
        <begin position="40"/>
        <end position="60"/>
    </location>
</feature>
<sequence>MLLRRFVYSKLIRNKWSQSHTMVAVNFINAIAISSSSSLSSSSLSSLLSSSSLSSLSSTSTRTEFRNFMHDYNRQQRTTQREVINSGTKHSILDNIIETFDDNNK</sequence>
<dbReference type="EnsemblMetazoa" id="GPPI024444-RA">
    <property type="protein sequence ID" value="GPPI024444-PA"/>
    <property type="gene ID" value="GPPI024444"/>
</dbReference>
<evidence type="ECO:0000313" key="2">
    <source>
        <dbReference type="EnsemblMetazoa" id="GPPI024444-PA"/>
    </source>
</evidence>
<keyword evidence="3" id="KW-1185">Reference proteome</keyword>
<dbReference type="Proteomes" id="UP000092460">
    <property type="component" value="Unassembled WGS sequence"/>
</dbReference>